<dbReference type="Pfam" id="PF25330">
    <property type="entry name" value="C2_nem"/>
    <property type="match status" value="1"/>
</dbReference>
<organism evidence="4 5">
    <name type="scientific">Toxocara canis</name>
    <name type="common">Canine roundworm</name>
    <dbReference type="NCBI Taxonomy" id="6265"/>
    <lineage>
        <taxon>Eukaryota</taxon>
        <taxon>Metazoa</taxon>
        <taxon>Ecdysozoa</taxon>
        <taxon>Nematoda</taxon>
        <taxon>Chromadorea</taxon>
        <taxon>Rhabditida</taxon>
        <taxon>Spirurina</taxon>
        <taxon>Ascaridomorpha</taxon>
        <taxon>Ascaridoidea</taxon>
        <taxon>Toxocaridae</taxon>
        <taxon>Toxocara</taxon>
    </lineage>
</organism>
<dbReference type="AlphaFoldDB" id="A0A183VDU9"/>
<keyword evidence="2" id="KW-0812">Transmembrane</keyword>
<feature type="compositionally biased region" description="Pro residues" evidence="1">
    <location>
        <begin position="241"/>
        <end position="252"/>
    </location>
</feature>
<name>A0A183VDU9_TOXCA</name>
<keyword evidence="2" id="KW-1133">Transmembrane helix</keyword>
<evidence type="ECO:0000256" key="1">
    <source>
        <dbReference type="SAM" id="MobiDB-lite"/>
    </source>
</evidence>
<dbReference type="InterPro" id="IPR040426">
    <property type="entry name" value="C05B5.4-like"/>
</dbReference>
<evidence type="ECO:0000313" key="5">
    <source>
        <dbReference type="WBParaSite" id="TCNE_0001892301-mRNA-1"/>
    </source>
</evidence>
<proteinExistence type="predicted"/>
<accession>A0A183VDU9</accession>
<evidence type="ECO:0000256" key="2">
    <source>
        <dbReference type="SAM" id="Phobius"/>
    </source>
</evidence>
<sequence length="267" mass="29484">LQDQQRSFVSHWNHGTPGDITFGCEISGVDPMYAFPRKCDFTPAVRIFQQEVKVSKDHKPSKTVAEVNEEGKMIVELRGKCFNASLAIQKHQTHCPWCTSPTELSLISQLPDAESSQDFLISWMDHDHLLSAGVITLAIIAILSSASFTCLLVAYLRRRSSSNFAKKSRGYTACDATNVRSSSLRKSPNDNTTRYDQPWDQHGLSSPYWMNANSLGTMSAAPTLNPSSIIVGRSNNSTVRPLPPRIPAPPSISLPIGRHDDSGHESF</sequence>
<feature type="domain" description="C2" evidence="3">
    <location>
        <begin position="2"/>
        <end position="93"/>
    </location>
</feature>
<protein>
    <submittedName>
        <fullName evidence="5">ZP domain-containing protein</fullName>
    </submittedName>
</protein>
<evidence type="ECO:0000259" key="3">
    <source>
        <dbReference type="Pfam" id="PF25330"/>
    </source>
</evidence>
<evidence type="ECO:0000313" key="4">
    <source>
        <dbReference type="Proteomes" id="UP000050794"/>
    </source>
</evidence>
<reference evidence="5" key="1">
    <citation type="submission" date="2016-06" db="UniProtKB">
        <authorList>
            <consortium name="WormBaseParasite"/>
        </authorList>
    </citation>
    <scope>IDENTIFICATION</scope>
</reference>
<keyword evidence="2" id="KW-0472">Membrane</keyword>
<feature type="region of interest" description="Disordered" evidence="1">
    <location>
        <begin position="235"/>
        <end position="267"/>
    </location>
</feature>
<dbReference type="WBParaSite" id="TCNE_0001892301-mRNA-1">
    <property type="protein sequence ID" value="TCNE_0001892301-mRNA-1"/>
    <property type="gene ID" value="TCNE_0001892301"/>
</dbReference>
<dbReference type="InterPro" id="IPR057569">
    <property type="entry name" value="C2_nem"/>
</dbReference>
<dbReference type="PANTHER" id="PTHR38626">
    <property type="entry name" value="SKN-1 DEPENDENT ZYGOTIC TRANSCRIPT-RELATED"/>
    <property type="match status" value="1"/>
</dbReference>
<dbReference type="PANTHER" id="PTHR38626:SF4">
    <property type="entry name" value="SKN-1 DEPENDENT ZYGOTIC TRANSCRIPT"/>
    <property type="match status" value="1"/>
</dbReference>
<dbReference type="Proteomes" id="UP000050794">
    <property type="component" value="Unassembled WGS sequence"/>
</dbReference>
<keyword evidence="4" id="KW-1185">Reference proteome</keyword>
<feature type="transmembrane region" description="Helical" evidence="2">
    <location>
        <begin position="129"/>
        <end position="156"/>
    </location>
</feature>
<feature type="compositionally biased region" description="Basic and acidic residues" evidence="1">
    <location>
        <begin position="257"/>
        <end position="267"/>
    </location>
</feature>